<dbReference type="FunFam" id="1.10.1040.10:FF:000017">
    <property type="entry name" value="2-dehydropantoate 2-reductase"/>
    <property type="match status" value="1"/>
</dbReference>
<dbReference type="GO" id="GO:0008677">
    <property type="term" value="F:2-dehydropantoate 2-reductase activity"/>
    <property type="evidence" value="ECO:0007669"/>
    <property type="project" value="UniProtKB-EC"/>
</dbReference>
<keyword evidence="7 10" id="KW-0560">Oxidoreductase</keyword>
<dbReference type="InterPro" id="IPR008927">
    <property type="entry name" value="6-PGluconate_DH-like_C_sf"/>
</dbReference>
<dbReference type="RefSeq" id="WP_184382238.1">
    <property type="nucleotide sequence ID" value="NZ_JACIDJ010000001.1"/>
</dbReference>
<evidence type="ECO:0000256" key="3">
    <source>
        <dbReference type="ARBA" id="ARBA00013014"/>
    </source>
</evidence>
<feature type="domain" description="Ketopantoate reductase C-terminal" evidence="12">
    <location>
        <begin position="190"/>
        <end position="308"/>
    </location>
</feature>
<dbReference type="InterPro" id="IPR036291">
    <property type="entry name" value="NAD(P)-bd_dom_sf"/>
</dbReference>
<organism evidence="13 14">
    <name type="scientific">Roseococcus suduntuyensis</name>
    <dbReference type="NCBI Taxonomy" id="455361"/>
    <lineage>
        <taxon>Bacteria</taxon>
        <taxon>Pseudomonadati</taxon>
        <taxon>Pseudomonadota</taxon>
        <taxon>Alphaproteobacteria</taxon>
        <taxon>Acetobacterales</taxon>
        <taxon>Roseomonadaceae</taxon>
        <taxon>Roseococcus</taxon>
    </lineage>
</organism>
<keyword evidence="6 10" id="KW-0521">NADP</keyword>
<dbReference type="GO" id="GO:0015940">
    <property type="term" value="P:pantothenate biosynthetic process"/>
    <property type="evidence" value="ECO:0007669"/>
    <property type="project" value="UniProtKB-UniPathway"/>
</dbReference>
<dbReference type="SUPFAM" id="SSF51735">
    <property type="entry name" value="NAD(P)-binding Rossmann-fold domains"/>
    <property type="match status" value="1"/>
</dbReference>
<evidence type="ECO:0000256" key="4">
    <source>
        <dbReference type="ARBA" id="ARBA00019465"/>
    </source>
</evidence>
<sequence length="313" mass="32662">MKICVFGPGAIGSHITARFAKGGQAEVSVLARGAQLEAIRARGITVRTPEEEFTARPRAEADAAALGPQDAVVVTVKAPAVPGIAAAISPLLRPDTPVVFVLNGIPWWWEDAPDVLDPDGVTRAAVGLDRAVGGVVWSACTVTEPGVVQVQTAANRLIMGERSGEATPRLKALAAALEAGGMGGVVSPAIRTEIWTKLLNNLTNGPITLITRQDMRTTFNDPVVMAAARAVMQEGMAIAAALGHPLGPEIEKNVLRSVTLAHRPSILQDFEAGRALEFDALLEVPLQLARAAGVSAPTLELLVALARKTVGRG</sequence>
<reference evidence="13 14" key="1">
    <citation type="submission" date="2020-08" db="EMBL/GenBank/DDBJ databases">
        <title>Genomic Encyclopedia of Type Strains, Phase IV (KMG-IV): sequencing the most valuable type-strain genomes for metagenomic binning, comparative biology and taxonomic classification.</title>
        <authorList>
            <person name="Goeker M."/>
        </authorList>
    </citation>
    <scope>NUCLEOTIDE SEQUENCE [LARGE SCALE GENOMIC DNA]</scope>
    <source>
        <strain evidence="13 14">DSM 19979</strain>
    </source>
</reference>
<evidence type="ECO:0000256" key="8">
    <source>
        <dbReference type="ARBA" id="ARBA00032024"/>
    </source>
</evidence>
<evidence type="ECO:0000313" key="14">
    <source>
        <dbReference type="Proteomes" id="UP000553193"/>
    </source>
</evidence>
<evidence type="ECO:0000256" key="5">
    <source>
        <dbReference type="ARBA" id="ARBA00022655"/>
    </source>
</evidence>
<gene>
    <name evidence="13" type="ORF">GGQ83_000738</name>
</gene>
<evidence type="ECO:0000256" key="9">
    <source>
        <dbReference type="ARBA" id="ARBA00048793"/>
    </source>
</evidence>
<dbReference type="NCBIfam" id="TIGR00745">
    <property type="entry name" value="apbA_panE"/>
    <property type="match status" value="1"/>
</dbReference>
<dbReference type="Proteomes" id="UP000553193">
    <property type="component" value="Unassembled WGS sequence"/>
</dbReference>
<comment type="similarity">
    <text evidence="2 10">Belongs to the ketopantoate reductase family.</text>
</comment>
<dbReference type="EMBL" id="JACIDJ010000001">
    <property type="protein sequence ID" value="MBB3897312.1"/>
    <property type="molecule type" value="Genomic_DNA"/>
</dbReference>
<evidence type="ECO:0000256" key="10">
    <source>
        <dbReference type="RuleBase" id="RU362068"/>
    </source>
</evidence>
<comment type="pathway">
    <text evidence="1 10">Cofactor biosynthesis; (R)-pantothenate biosynthesis; (R)-pantoate from 3-methyl-2-oxobutanoate: step 2/2.</text>
</comment>
<evidence type="ECO:0000313" key="13">
    <source>
        <dbReference type="EMBL" id="MBB3897312.1"/>
    </source>
</evidence>
<dbReference type="UniPathway" id="UPA00028">
    <property type="reaction ID" value="UER00004"/>
</dbReference>
<evidence type="ECO:0000256" key="2">
    <source>
        <dbReference type="ARBA" id="ARBA00007870"/>
    </source>
</evidence>
<dbReference type="NCBIfam" id="NF005089">
    <property type="entry name" value="PRK06522.1-4"/>
    <property type="match status" value="1"/>
</dbReference>
<dbReference type="PANTHER" id="PTHR21708:SF45">
    <property type="entry name" value="2-DEHYDROPANTOATE 2-REDUCTASE"/>
    <property type="match status" value="1"/>
</dbReference>
<accession>A0A840A8X0</accession>
<dbReference type="SUPFAM" id="SSF48179">
    <property type="entry name" value="6-phosphogluconate dehydrogenase C-terminal domain-like"/>
    <property type="match status" value="1"/>
</dbReference>
<dbReference type="GO" id="GO:0005737">
    <property type="term" value="C:cytoplasm"/>
    <property type="evidence" value="ECO:0007669"/>
    <property type="project" value="TreeGrafter"/>
</dbReference>
<protein>
    <recommendedName>
        <fullName evidence="4 10">2-dehydropantoate 2-reductase</fullName>
        <ecNumber evidence="3 10">1.1.1.169</ecNumber>
    </recommendedName>
    <alternativeName>
        <fullName evidence="8 10">Ketopantoate reductase</fullName>
    </alternativeName>
</protein>
<proteinExistence type="inferred from homology"/>
<evidence type="ECO:0000256" key="1">
    <source>
        <dbReference type="ARBA" id="ARBA00004994"/>
    </source>
</evidence>
<dbReference type="PANTHER" id="PTHR21708">
    <property type="entry name" value="PROBABLE 2-DEHYDROPANTOATE 2-REDUCTASE"/>
    <property type="match status" value="1"/>
</dbReference>
<dbReference type="Pfam" id="PF08546">
    <property type="entry name" value="ApbA_C"/>
    <property type="match status" value="1"/>
</dbReference>
<dbReference type="Gene3D" id="1.10.1040.10">
    <property type="entry name" value="N-(1-d-carboxylethyl)-l-norvaline Dehydrogenase, domain 2"/>
    <property type="match status" value="1"/>
</dbReference>
<comment type="catalytic activity">
    <reaction evidence="9 10">
        <text>(R)-pantoate + NADP(+) = 2-dehydropantoate + NADPH + H(+)</text>
        <dbReference type="Rhea" id="RHEA:16233"/>
        <dbReference type="ChEBI" id="CHEBI:11561"/>
        <dbReference type="ChEBI" id="CHEBI:15378"/>
        <dbReference type="ChEBI" id="CHEBI:15980"/>
        <dbReference type="ChEBI" id="CHEBI:57783"/>
        <dbReference type="ChEBI" id="CHEBI:58349"/>
        <dbReference type="EC" id="1.1.1.169"/>
    </reaction>
</comment>
<dbReference type="InterPro" id="IPR003710">
    <property type="entry name" value="ApbA"/>
</dbReference>
<evidence type="ECO:0000256" key="6">
    <source>
        <dbReference type="ARBA" id="ARBA00022857"/>
    </source>
</evidence>
<dbReference type="InterPro" id="IPR013752">
    <property type="entry name" value="KPA_reductase"/>
</dbReference>
<dbReference type="EC" id="1.1.1.169" evidence="3 10"/>
<comment type="function">
    <text evidence="10">Catalyzes the NADPH-dependent reduction of ketopantoate into pantoic acid.</text>
</comment>
<name>A0A840A8X0_9PROT</name>
<feature type="domain" description="Ketopantoate reductase N-terminal" evidence="11">
    <location>
        <begin position="3"/>
        <end position="162"/>
    </location>
</feature>
<evidence type="ECO:0000256" key="7">
    <source>
        <dbReference type="ARBA" id="ARBA00023002"/>
    </source>
</evidence>
<keyword evidence="5 10" id="KW-0566">Pantothenate biosynthesis</keyword>
<keyword evidence="14" id="KW-1185">Reference proteome</keyword>
<dbReference type="InterPro" id="IPR013332">
    <property type="entry name" value="KPR_N"/>
</dbReference>
<dbReference type="AlphaFoldDB" id="A0A840A8X0"/>
<dbReference type="Gene3D" id="3.40.50.720">
    <property type="entry name" value="NAD(P)-binding Rossmann-like Domain"/>
    <property type="match status" value="1"/>
</dbReference>
<dbReference type="InterPro" id="IPR051402">
    <property type="entry name" value="KPR-Related"/>
</dbReference>
<dbReference type="InterPro" id="IPR013328">
    <property type="entry name" value="6PGD_dom2"/>
</dbReference>
<evidence type="ECO:0000259" key="12">
    <source>
        <dbReference type="Pfam" id="PF08546"/>
    </source>
</evidence>
<dbReference type="Pfam" id="PF02558">
    <property type="entry name" value="ApbA"/>
    <property type="match status" value="1"/>
</dbReference>
<evidence type="ECO:0000259" key="11">
    <source>
        <dbReference type="Pfam" id="PF02558"/>
    </source>
</evidence>
<comment type="caution">
    <text evidence="13">The sequence shown here is derived from an EMBL/GenBank/DDBJ whole genome shotgun (WGS) entry which is preliminary data.</text>
</comment>